<evidence type="ECO:0000313" key="1">
    <source>
        <dbReference type="EMBL" id="KAJ7999105.1"/>
    </source>
</evidence>
<evidence type="ECO:0000313" key="2">
    <source>
        <dbReference type="Proteomes" id="UP001157502"/>
    </source>
</evidence>
<keyword evidence="2" id="KW-1185">Reference proteome</keyword>
<gene>
    <name evidence="1" type="ORF">DPEC_G00211960</name>
</gene>
<name>A0ACC2G6G2_DALPE</name>
<organism evidence="1 2">
    <name type="scientific">Dallia pectoralis</name>
    <name type="common">Alaska blackfish</name>
    <dbReference type="NCBI Taxonomy" id="75939"/>
    <lineage>
        <taxon>Eukaryota</taxon>
        <taxon>Metazoa</taxon>
        <taxon>Chordata</taxon>
        <taxon>Craniata</taxon>
        <taxon>Vertebrata</taxon>
        <taxon>Euteleostomi</taxon>
        <taxon>Actinopterygii</taxon>
        <taxon>Neopterygii</taxon>
        <taxon>Teleostei</taxon>
        <taxon>Protacanthopterygii</taxon>
        <taxon>Esociformes</taxon>
        <taxon>Umbridae</taxon>
        <taxon>Dallia</taxon>
    </lineage>
</organism>
<proteinExistence type="predicted"/>
<dbReference type="Proteomes" id="UP001157502">
    <property type="component" value="Chromosome 17"/>
</dbReference>
<reference evidence="1" key="1">
    <citation type="submission" date="2021-05" db="EMBL/GenBank/DDBJ databases">
        <authorList>
            <person name="Pan Q."/>
            <person name="Jouanno E."/>
            <person name="Zahm M."/>
            <person name="Klopp C."/>
            <person name="Cabau C."/>
            <person name="Louis A."/>
            <person name="Berthelot C."/>
            <person name="Parey E."/>
            <person name="Roest Crollius H."/>
            <person name="Montfort J."/>
            <person name="Robinson-Rechavi M."/>
            <person name="Bouchez O."/>
            <person name="Lampietro C."/>
            <person name="Lopez Roques C."/>
            <person name="Donnadieu C."/>
            <person name="Postlethwait J."/>
            <person name="Bobe J."/>
            <person name="Dillon D."/>
            <person name="Chandos A."/>
            <person name="von Hippel F."/>
            <person name="Guiguen Y."/>
        </authorList>
    </citation>
    <scope>NUCLEOTIDE SEQUENCE</scope>
    <source>
        <strain evidence="1">YG-Jan2019</strain>
    </source>
</reference>
<protein>
    <submittedName>
        <fullName evidence="1">Uncharacterized protein</fullName>
    </submittedName>
</protein>
<dbReference type="EMBL" id="CM055744">
    <property type="protein sequence ID" value="KAJ7999105.1"/>
    <property type="molecule type" value="Genomic_DNA"/>
</dbReference>
<comment type="caution">
    <text evidence="1">The sequence shown here is derived from an EMBL/GenBank/DDBJ whole genome shotgun (WGS) entry which is preliminary data.</text>
</comment>
<accession>A0ACC2G6G2</accession>
<sequence>MCRTRKTMSGHKSILNSVRKSPARRNLFGSVDHEQLKQEYQDTLSRDLKVACQRWGFDFRSDKPLAEGDFQWEMVPKSDVPLVYCPDVVGQGEEAQRVGGQEDSAEMVWVGRPCDRENIYCTPDKYRVSPHNLEKTLDKEENVNENCLKRKQTNLTDFYQAQKRVVGMPRKSGQ</sequence>